<feature type="non-terminal residue" evidence="2">
    <location>
        <position position="1"/>
    </location>
</feature>
<name>A0A371FKY9_MUCPR</name>
<gene>
    <name evidence="2" type="ORF">CR513_40771</name>
</gene>
<comment type="caution">
    <text evidence="2">The sequence shown here is derived from an EMBL/GenBank/DDBJ whole genome shotgun (WGS) entry which is preliminary data.</text>
</comment>
<dbReference type="Proteomes" id="UP000257109">
    <property type="component" value="Unassembled WGS sequence"/>
</dbReference>
<dbReference type="EMBL" id="QJKJ01008713">
    <property type="protein sequence ID" value="RDX78880.1"/>
    <property type="molecule type" value="Genomic_DNA"/>
</dbReference>
<evidence type="ECO:0000313" key="3">
    <source>
        <dbReference type="Proteomes" id="UP000257109"/>
    </source>
</evidence>
<sequence>MKKLETPDVRKQRTGLVENRQAKIGGLKLSILVNGIKEKVFGLEVPMHDSKRVTGLDNLDDGLDEGSGLPLAVVALLHDPIEELPTLAQLHDQVHRRGVLVGPFYANHVRVLRQVVHYLNLPPHILVVLLAQKLPLRNRLARKLPPTRSPRAQKRRSELPLP</sequence>
<organism evidence="2 3">
    <name type="scientific">Mucuna pruriens</name>
    <name type="common">Velvet bean</name>
    <name type="synonym">Dolichos pruriens</name>
    <dbReference type="NCBI Taxonomy" id="157652"/>
    <lineage>
        <taxon>Eukaryota</taxon>
        <taxon>Viridiplantae</taxon>
        <taxon>Streptophyta</taxon>
        <taxon>Embryophyta</taxon>
        <taxon>Tracheophyta</taxon>
        <taxon>Spermatophyta</taxon>
        <taxon>Magnoliopsida</taxon>
        <taxon>eudicotyledons</taxon>
        <taxon>Gunneridae</taxon>
        <taxon>Pentapetalae</taxon>
        <taxon>rosids</taxon>
        <taxon>fabids</taxon>
        <taxon>Fabales</taxon>
        <taxon>Fabaceae</taxon>
        <taxon>Papilionoideae</taxon>
        <taxon>50 kb inversion clade</taxon>
        <taxon>NPAAA clade</taxon>
        <taxon>indigoferoid/millettioid clade</taxon>
        <taxon>Phaseoleae</taxon>
        <taxon>Mucuna</taxon>
    </lineage>
</organism>
<dbReference type="OrthoDB" id="1745882at2759"/>
<accession>A0A371FKY9</accession>
<evidence type="ECO:0000313" key="2">
    <source>
        <dbReference type="EMBL" id="RDX78880.1"/>
    </source>
</evidence>
<protein>
    <submittedName>
        <fullName evidence="2">Uncharacterized protein</fullName>
    </submittedName>
</protein>
<feature type="region of interest" description="Disordered" evidence="1">
    <location>
        <begin position="142"/>
        <end position="162"/>
    </location>
</feature>
<reference evidence="2" key="1">
    <citation type="submission" date="2018-05" db="EMBL/GenBank/DDBJ databases">
        <title>Draft genome of Mucuna pruriens seed.</title>
        <authorList>
            <person name="Nnadi N.E."/>
            <person name="Vos R."/>
            <person name="Hasami M.H."/>
            <person name="Devisetty U.K."/>
            <person name="Aguiy J.C."/>
        </authorList>
    </citation>
    <scope>NUCLEOTIDE SEQUENCE [LARGE SCALE GENOMIC DNA]</scope>
    <source>
        <strain evidence="2">JCA_2017</strain>
    </source>
</reference>
<dbReference type="AlphaFoldDB" id="A0A371FKY9"/>
<proteinExistence type="predicted"/>
<evidence type="ECO:0000256" key="1">
    <source>
        <dbReference type="SAM" id="MobiDB-lite"/>
    </source>
</evidence>
<keyword evidence="3" id="KW-1185">Reference proteome</keyword>